<evidence type="ECO:0000313" key="3">
    <source>
        <dbReference type="Proteomes" id="UP000294155"/>
    </source>
</evidence>
<evidence type="ECO:0000313" key="2">
    <source>
        <dbReference type="EMBL" id="RYU76422.1"/>
    </source>
</evidence>
<accession>A0A4Q5LBE2</accession>
<feature type="compositionally biased region" description="Gly residues" evidence="1">
    <location>
        <begin position="60"/>
        <end position="69"/>
    </location>
</feature>
<protein>
    <submittedName>
        <fullName evidence="2">Uncharacterized protein</fullName>
    </submittedName>
</protein>
<comment type="caution">
    <text evidence="2">The sequence shown here is derived from an EMBL/GenBank/DDBJ whole genome shotgun (WGS) entry which is preliminary data.</text>
</comment>
<dbReference type="AlphaFoldDB" id="A0A4Q5LBE2"/>
<sequence>MALNFVSFNHLNHQTTDTMLELIAIALLQLSSLTTDVAPVTNDAASDTTPIVTTPPAESGHGGWGGGMI</sequence>
<dbReference type="RefSeq" id="WP_129922812.1">
    <property type="nucleotide sequence ID" value="NZ_SEWE01000056.1"/>
</dbReference>
<proteinExistence type="predicted"/>
<organism evidence="2 3">
    <name type="scientific">Hymenobacter persicinus</name>
    <dbReference type="NCBI Taxonomy" id="2025506"/>
    <lineage>
        <taxon>Bacteria</taxon>
        <taxon>Pseudomonadati</taxon>
        <taxon>Bacteroidota</taxon>
        <taxon>Cytophagia</taxon>
        <taxon>Cytophagales</taxon>
        <taxon>Hymenobacteraceae</taxon>
        <taxon>Hymenobacter</taxon>
    </lineage>
</organism>
<name>A0A4Q5LBE2_9BACT</name>
<reference evidence="2 3" key="1">
    <citation type="submission" date="2019-02" db="EMBL/GenBank/DDBJ databases">
        <title>Bacterial novel species isolated from soil.</title>
        <authorList>
            <person name="Jung H.-Y."/>
        </authorList>
    </citation>
    <scope>NUCLEOTIDE SEQUENCE [LARGE SCALE GENOMIC DNA]</scope>
    <source>
        <strain evidence="2 3">1-3-3-3</strain>
    </source>
</reference>
<evidence type="ECO:0000256" key="1">
    <source>
        <dbReference type="SAM" id="MobiDB-lite"/>
    </source>
</evidence>
<feature type="region of interest" description="Disordered" evidence="1">
    <location>
        <begin position="44"/>
        <end position="69"/>
    </location>
</feature>
<keyword evidence="3" id="KW-1185">Reference proteome</keyword>
<dbReference type="EMBL" id="SEWE01000056">
    <property type="protein sequence ID" value="RYU76422.1"/>
    <property type="molecule type" value="Genomic_DNA"/>
</dbReference>
<gene>
    <name evidence="2" type="ORF">EWM57_18595</name>
</gene>
<dbReference type="Proteomes" id="UP000294155">
    <property type="component" value="Unassembled WGS sequence"/>
</dbReference>